<dbReference type="InterPro" id="IPR010982">
    <property type="entry name" value="Lambda_DNA-bd_dom_sf"/>
</dbReference>
<accession>A0ABM9RKC1</accession>
<keyword evidence="2" id="KW-1185">Reference proteome</keyword>
<proteinExistence type="predicted"/>
<name>A0ABM9RKC1_PARSO</name>
<dbReference type="SUPFAM" id="SSF47413">
    <property type="entry name" value="lambda repressor-like DNA-binding domains"/>
    <property type="match status" value="1"/>
</dbReference>
<evidence type="ECO:0000313" key="1">
    <source>
        <dbReference type="EMBL" id="CEJ72404.1"/>
    </source>
</evidence>
<organism evidence="1 2">
    <name type="scientific">Paraclostridium sordellii</name>
    <name type="common">Clostridium sordellii</name>
    <dbReference type="NCBI Taxonomy" id="1505"/>
    <lineage>
        <taxon>Bacteria</taxon>
        <taxon>Bacillati</taxon>
        <taxon>Bacillota</taxon>
        <taxon>Clostridia</taxon>
        <taxon>Peptostreptococcales</taxon>
        <taxon>Peptostreptococcaceae</taxon>
        <taxon>Paraclostridium</taxon>
    </lineage>
</organism>
<reference evidence="1 2" key="1">
    <citation type="submission" date="2014-11" db="EMBL/GenBank/DDBJ databases">
        <authorList>
            <person name="Aslett M.A."/>
            <person name="De Silva N."/>
        </authorList>
    </citation>
    <scope>NUCLEOTIDE SEQUENCE [LARGE SCALE GENOMIC DNA]</scope>
    <source>
        <strain evidence="1 2">ATCC9714</strain>
    </source>
</reference>
<dbReference type="Proteomes" id="UP000032811">
    <property type="component" value="Chromosome 1"/>
</dbReference>
<dbReference type="EMBL" id="LN679998">
    <property type="protein sequence ID" value="CEJ72404.1"/>
    <property type="molecule type" value="Genomic_DNA"/>
</dbReference>
<dbReference type="GeneID" id="97536165"/>
<protein>
    <submittedName>
        <fullName evidence="1">Uncharacterized protein</fullName>
    </submittedName>
</protein>
<evidence type="ECO:0000313" key="2">
    <source>
        <dbReference type="Proteomes" id="UP000032811"/>
    </source>
</evidence>
<dbReference type="RefSeq" id="WP_057574357.1">
    <property type="nucleotide sequence ID" value="NZ_CDNJ01000022.1"/>
</dbReference>
<sequence>MNIKYLQVEDIKKQVDKYIGENKKLIVTKGLRIKGKKIFKLDILKELRIEETDIIIKFESGIETVVTIDGTTFIYEQNSRLKIVNQNIYISINPRECIKYVNLEKELLERSISIEELAFCINVDEEYILKVLNNEVDINVEAAYKIRDTYFRDLTLNYLYAC</sequence>
<gene>
    <name evidence="1" type="ORF">ATCC9714_02921</name>
</gene>